<evidence type="ECO:0000313" key="2">
    <source>
        <dbReference type="Proteomes" id="UP000035642"/>
    </source>
</evidence>
<dbReference type="Proteomes" id="UP000035642">
    <property type="component" value="Unassembled WGS sequence"/>
</dbReference>
<name>A0A0K0DA54_ANGCA</name>
<dbReference type="WBParaSite" id="ACAC_0000710201-mRNA-1">
    <property type="protein sequence ID" value="ACAC_0000710201-mRNA-1"/>
    <property type="gene ID" value="ACAC_0000710201"/>
</dbReference>
<feature type="region of interest" description="Disordered" evidence="1">
    <location>
        <begin position="1"/>
        <end position="37"/>
    </location>
</feature>
<feature type="compositionally biased region" description="Acidic residues" evidence="1">
    <location>
        <begin position="18"/>
        <end position="28"/>
    </location>
</feature>
<organism evidence="2 3">
    <name type="scientific">Angiostrongylus cantonensis</name>
    <name type="common">Rat lungworm</name>
    <dbReference type="NCBI Taxonomy" id="6313"/>
    <lineage>
        <taxon>Eukaryota</taxon>
        <taxon>Metazoa</taxon>
        <taxon>Ecdysozoa</taxon>
        <taxon>Nematoda</taxon>
        <taxon>Chromadorea</taxon>
        <taxon>Rhabditida</taxon>
        <taxon>Rhabditina</taxon>
        <taxon>Rhabditomorpha</taxon>
        <taxon>Strongyloidea</taxon>
        <taxon>Metastrongylidae</taxon>
        <taxon>Angiostrongylus</taxon>
    </lineage>
</organism>
<accession>A0A0K0DA54</accession>
<reference evidence="3" key="2">
    <citation type="submission" date="2017-02" db="UniProtKB">
        <authorList>
            <consortium name="WormBaseParasite"/>
        </authorList>
    </citation>
    <scope>IDENTIFICATION</scope>
</reference>
<protein>
    <submittedName>
        <fullName evidence="3">Uncharacterized protein</fullName>
    </submittedName>
</protein>
<evidence type="ECO:0000313" key="3">
    <source>
        <dbReference type="WBParaSite" id="ACAC_0000710201-mRNA-1"/>
    </source>
</evidence>
<sequence length="87" mass="9697">MDCANDGVPMTGPQASAAEDDGDDDDDEITKMSHPRERENGFLTIYEICNEKKLDRVDSGINSALESLTETTRYSRQCFRNILAPNP</sequence>
<evidence type="ECO:0000256" key="1">
    <source>
        <dbReference type="SAM" id="MobiDB-lite"/>
    </source>
</evidence>
<reference evidence="2" key="1">
    <citation type="submission" date="2012-09" db="EMBL/GenBank/DDBJ databases">
        <authorList>
            <person name="Martin A.A."/>
        </authorList>
    </citation>
    <scope>NUCLEOTIDE SEQUENCE</scope>
</reference>
<keyword evidence="2" id="KW-1185">Reference proteome</keyword>
<dbReference type="AlphaFoldDB" id="A0A0K0DA54"/>
<proteinExistence type="predicted"/>